<reference evidence="2 3" key="1">
    <citation type="journal article" date="2013" name="PLoS Genet.">
        <title>The genome and development-dependent transcriptomes of Pyronema confluens: a window into fungal evolution.</title>
        <authorList>
            <person name="Traeger S."/>
            <person name="Altegoer F."/>
            <person name="Freitag M."/>
            <person name="Gabaldon T."/>
            <person name="Kempken F."/>
            <person name="Kumar A."/>
            <person name="Marcet-Houben M."/>
            <person name="Poggeler S."/>
            <person name="Stajich J.E."/>
            <person name="Nowrousian M."/>
        </authorList>
    </citation>
    <scope>NUCLEOTIDE SEQUENCE [LARGE SCALE GENOMIC DNA]</scope>
    <source>
        <strain evidence="3">CBS 100304</strain>
        <tissue evidence="2">Vegetative mycelium</tissue>
    </source>
</reference>
<evidence type="ECO:0000313" key="2">
    <source>
        <dbReference type="EMBL" id="CCX17435.1"/>
    </source>
</evidence>
<dbReference type="OMA" id="CSMMFPK"/>
<dbReference type="eggNOG" id="ENOG502RNKF">
    <property type="taxonomic scope" value="Eukaryota"/>
</dbReference>
<feature type="compositionally biased region" description="Low complexity" evidence="1">
    <location>
        <begin position="266"/>
        <end position="277"/>
    </location>
</feature>
<keyword evidence="3" id="KW-1185">Reference proteome</keyword>
<dbReference type="EMBL" id="HF936646">
    <property type="protein sequence ID" value="CCX17435.1"/>
    <property type="molecule type" value="Genomic_DNA"/>
</dbReference>
<dbReference type="STRING" id="1076935.U4LJB5"/>
<evidence type="ECO:0000256" key="1">
    <source>
        <dbReference type="SAM" id="MobiDB-lite"/>
    </source>
</evidence>
<feature type="region of interest" description="Disordered" evidence="1">
    <location>
        <begin position="227"/>
        <end position="296"/>
    </location>
</feature>
<name>U4LJB5_PYROM</name>
<proteinExistence type="predicted"/>
<dbReference type="Proteomes" id="UP000018144">
    <property type="component" value="Unassembled WGS sequence"/>
</dbReference>
<gene>
    <name evidence="2" type="ORF">PCON_04439</name>
</gene>
<feature type="compositionally biased region" description="Low complexity" evidence="1">
    <location>
        <begin position="231"/>
        <end position="245"/>
    </location>
</feature>
<dbReference type="OrthoDB" id="5352472at2759"/>
<accession>U4LJB5</accession>
<protein>
    <submittedName>
        <fullName evidence="2">Uncharacterized protein</fullName>
    </submittedName>
</protein>
<organism evidence="2 3">
    <name type="scientific">Pyronema omphalodes (strain CBS 100304)</name>
    <name type="common">Pyronema confluens</name>
    <dbReference type="NCBI Taxonomy" id="1076935"/>
    <lineage>
        <taxon>Eukaryota</taxon>
        <taxon>Fungi</taxon>
        <taxon>Dikarya</taxon>
        <taxon>Ascomycota</taxon>
        <taxon>Pezizomycotina</taxon>
        <taxon>Pezizomycetes</taxon>
        <taxon>Pezizales</taxon>
        <taxon>Pyronemataceae</taxon>
        <taxon>Pyronema</taxon>
    </lineage>
</organism>
<dbReference type="AlphaFoldDB" id="U4LJB5"/>
<sequence length="369" mass="40746">MPALLLPDTAAPFAPRSSPTVVLPTKVDPWLTSTLKRVNRIKRSLNSVPQHLKCLTDTLSLPSAIWHLCTIMTPKAPSSQLANHSNPLTESLTTYTPLHITAYVVHVDLVLSHEVAFKLSKDTIEDLVEYHKDIYLHDQREQTWPWTEKEAAVKKLHENFVQQVNKFIYRTNANALEGLEDDGAGELLEGRAEEVKQQVLALFCPLLPPPPRVVDVVRPPAQMLPSNATGSWWSPSPVPSNAAPSPVEPWKILPSSPVEDNHHQQHSPPVSSSQPHYSHSRQDYTHQNNNSNNWMSSMMDLPSVTYSQQQNHTAATTMGASMAMGMGSMSAPLLPLPSMVAQQCGAGFGFGFGWDHQAGRGYADYAATM</sequence>
<evidence type="ECO:0000313" key="3">
    <source>
        <dbReference type="Proteomes" id="UP000018144"/>
    </source>
</evidence>